<dbReference type="Pfam" id="PF05920">
    <property type="entry name" value="Homeobox_KN"/>
    <property type="match status" value="1"/>
</dbReference>
<evidence type="ECO:0000313" key="7">
    <source>
        <dbReference type="EMBL" id="ADN97172.1"/>
    </source>
</evidence>
<dbReference type="EMBL" id="HQ188438">
    <property type="protein sequence ID" value="ADN97172.1"/>
    <property type="molecule type" value="Genomic_DNA"/>
</dbReference>
<comment type="similarity">
    <text evidence="1">Belongs to the TALE/M-ATYP homeobox family.</text>
</comment>
<evidence type="ECO:0000256" key="5">
    <source>
        <dbReference type="SAM" id="MobiDB-lite"/>
    </source>
</evidence>
<feature type="region of interest" description="Disordered" evidence="5">
    <location>
        <begin position="419"/>
        <end position="463"/>
    </location>
</feature>
<evidence type="ECO:0000256" key="3">
    <source>
        <dbReference type="ARBA" id="ARBA00023155"/>
    </source>
</evidence>
<sequence>MVYATQSLERRLIDAEDEFLSARNATAVAAFEQKWEILCQDFRHALDAGNVDDDLDRIAQSVFLRIAILGESLAMAQEEADRIQTAAMTEIEDLLAQMTLGDIVQPLTGVSERATSRHTPVTQNQTSPALIPTFLALPYDWILRNVHNPYPTASLKSAMAREAGVSLHTVDSWFRSVRKHIGWLSFVKRRFNGSRALAIAAAKRILFQGSQSDDVSPEVAAELLSVVSKLQCLYPDHCTHIAPETSSLAFANICESSLSSSSSIDKSHTLPNVSSQPSPPSHPPSLIFTSDSEDESYSPSPVCATNPLPQQRRKRRRYEFTTSLAESNRSDRHEERLAKTPSAFILLINAIKMSDRYHCTRSRYLPDAAAPALSSLPRRHRRSASYIGPPTKRFRHGLQVTSKRSHNISNFLHPFSTDREGHVASRRRSLTTTELNSARSQDVAEHDLSPSKLCSRPQKRTSARRVVSLHSHNGQTNNMWSSGYTQLISPPVGPDLLRPESLMGVIDSILSGSLESSSSPSGEASTSLHLHPHGCGYPTSQSVPLSAKQREEFDLLLASTITSFPNFEGDLWDDAFDRPTFPLHSASADPVTSFSESSGMSSALLLRIMTYAPNDLQAYRHIIQDNLDISKEPALHASAVIFDVTS</sequence>
<dbReference type="Gene3D" id="1.10.10.60">
    <property type="entry name" value="Homeodomain-like"/>
    <property type="match status" value="1"/>
</dbReference>
<evidence type="ECO:0000256" key="4">
    <source>
        <dbReference type="ARBA" id="ARBA00023242"/>
    </source>
</evidence>
<dbReference type="InterPro" id="IPR008422">
    <property type="entry name" value="KN_HD"/>
</dbReference>
<reference evidence="7" key="1">
    <citation type="journal article" date="2011" name="Eukaryot. Cell">
        <title>A single mating-type locus composed of homeodomain genes promotes nuclear migration and heterokaryosis in the white-rot fungus Phanerochaete chrysosporium.</title>
        <authorList>
            <person name="James T.Y."/>
            <person name="Lee M."/>
            <person name="van Diepen L.T."/>
        </authorList>
    </citation>
    <scope>NUCLEOTIDE SEQUENCE</scope>
    <source>
        <strain evidence="7">SB25</strain>
    </source>
</reference>
<dbReference type="InterPro" id="IPR009057">
    <property type="entry name" value="Homeodomain-like_sf"/>
</dbReference>
<evidence type="ECO:0000256" key="1">
    <source>
        <dbReference type="ARBA" id="ARBA00005800"/>
    </source>
</evidence>
<name>E7DAG8_PHACH</name>
<dbReference type="GO" id="GO:0006355">
    <property type="term" value="P:regulation of DNA-templated transcription"/>
    <property type="evidence" value="ECO:0007669"/>
    <property type="project" value="InterPro"/>
</dbReference>
<evidence type="ECO:0000256" key="2">
    <source>
        <dbReference type="ARBA" id="ARBA00023125"/>
    </source>
</evidence>
<dbReference type="GO" id="GO:0003677">
    <property type="term" value="F:DNA binding"/>
    <property type="evidence" value="ECO:0007669"/>
    <property type="project" value="UniProtKB-KW"/>
</dbReference>
<accession>E7DAG8</accession>
<keyword evidence="2" id="KW-0238">DNA-binding</keyword>
<keyword evidence="3" id="KW-0371">Homeobox</keyword>
<dbReference type="VEuPathDB" id="FungiDB:AGR57_12117"/>
<keyword evidence="4" id="KW-0539">Nucleus</keyword>
<feature type="region of interest" description="Disordered" evidence="5">
    <location>
        <begin position="265"/>
        <end position="317"/>
    </location>
</feature>
<dbReference type="SUPFAM" id="SSF46689">
    <property type="entry name" value="Homeodomain-like"/>
    <property type="match status" value="1"/>
</dbReference>
<organism evidence="7">
    <name type="scientific">Phanerodontia chrysosporium</name>
    <name type="common">White-rot fungus</name>
    <name type="synonym">Sporotrichum pruinosum</name>
    <dbReference type="NCBI Taxonomy" id="2822231"/>
    <lineage>
        <taxon>Eukaryota</taxon>
        <taxon>Fungi</taxon>
        <taxon>Dikarya</taxon>
        <taxon>Basidiomycota</taxon>
        <taxon>Agaricomycotina</taxon>
        <taxon>Agaricomycetes</taxon>
        <taxon>Polyporales</taxon>
        <taxon>Phanerochaetaceae</taxon>
        <taxon>Phanerodontia</taxon>
    </lineage>
</organism>
<feature type="domain" description="KN homeodomain" evidence="6">
    <location>
        <begin position="141"/>
        <end position="178"/>
    </location>
</feature>
<dbReference type="AlphaFoldDB" id="E7DAG8"/>
<evidence type="ECO:0000259" key="6">
    <source>
        <dbReference type="Pfam" id="PF05920"/>
    </source>
</evidence>
<proteinExistence type="inferred from homology"/>
<feature type="compositionally biased region" description="Polar residues" evidence="5">
    <location>
        <begin position="430"/>
        <end position="440"/>
    </location>
</feature>
<protein>
    <submittedName>
        <fullName evidence="7">A1 mating-type protein</fullName>
    </submittedName>
</protein>